<evidence type="ECO:0000256" key="4">
    <source>
        <dbReference type="ARBA" id="ARBA00023065"/>
    </source>
</evidence>
<evidence type="ECO:0000313" key="9">
    <source>
        <dbReference type="Proteomes" id="UP000831290"/>
    </source>
</evidence>
<evidence type="ECO:0000313" key="8">
    <source>
        <dbReference type="EMBL" id="UOB16014.1"/>
    </source>
</evidence>
<dbReference type="GO" id="GO:0005886">
    <property type="term" value="C:plasma membrane"/>
    <property type="evidence" value="ECO:0007669"/>
    <property type="project" value="UniProtKB-SubCell"/>
</dbReference>
<dbReference type="HAMAP" id="MF_01416">
    <property type="entry name" value="ATP_synth_delta_bact"/>
    <property type="match status" value="1"/>
</dbReference>
<keyword evidence="7" id="KW-0139">CF(1)</keyword>
<comment type="subcellular location">
    <subcellularLocation>
        <location evidence="7">Cell membrane</location>
        <topology evidence="7">Peripheral membrane protein</topology>
    </subcellularLocation>
    <subcellularLocation>
        <location evidence="1">Membrane</location>
    </subcellularLocation>
</comment>
<dbReference type="RefSeq" id="WP_255841161.1">
    <property type="nucleotide sequence ID" value="NZ_CP094358.1"/>
</dbReference>
<comment type="function">
    <text evidence="7">F(1)F(0) ATP synthase produces ATP from ADP in the presence of a proton or sodium gradient. F-type ATPases consist of two structural domains, F(1) containing the extramembraneous catalytic core and F(0) containing the membrane proton channel, linked together by a central stalk and a peripheral stalk. During catalysis, ATP synthesis in the catalytic domain of F(1) is coupled via a rotary mechanism of the central stalk subunits to proton translocation.</text>
</comment>
<dbReference type="GO" id="GO:0045259">
    <property type="term" value="C:proton-transporting ATP synthase complex"/>
    <property type="evidence" value="ECO:0007669"/>
    <property type="project" value="UniProtKB-KW"/>
</dbReference>
<dbReference type="InterPro" id="IPR000711">
    <property type="entry name" value="ATPase_OSCP/dsu"/>
</dbReference>
<evidence type="ECO:0000256" key="5">
    <source>
        <dbReference type="ARBA" id="ARBA00023136"/>
    </source>
</evidence>
<reference evidence="8" key="1">
    <citation type="submission" date="2022-03" db="EMBL/GenBank/DDBJ databases">
        <title>Description of Abyssus ytuae gen. nov., sp. nov., a novel member of the family Flavobacteriaceae isolated from the sediment of Mariana Trench.</title>
        <authorList>
            <person name="Zhang J."/>
            <person name="Xu X."/>
        </authorList>
    </citation>
    <scope>NUCLEOTIDE SEQUENCE</scope>
    <source>
        <strain evidence="8">MT3330</strain>
    </source>
</reference>
<keyword evidence="4 7" id="KW-0406">Ion transport</keyword>
<protein>
    <recommendedName>
        <fullName evidence="7">ATP synthase subunit delta</fullName>
    </recommendedName>
    <alternativeName>
        <fullName evidence="7">ATP synthase F(1) sector subunit delta</fullName>
    </alternativeName>
    <alternativeName>
        <fullName evidence="7">F-type ATPase subunit delta</fullName>
        <shortName evidence="7">F-ATPase subunit delta</shortName>
    </alternativeName>
</protein>
<dbReference type="EMBL" id="CP094358">
    <property type="protein sequence ID" value="UOB16014.1"/>
    <property type="molecule type" value="Genomic_DNA"/>
</dbReference>
<keyword evidence="3 7" id="KW-0375">Hydrogen ion transport</keyword>
<dbReference type="KEGG" id="fbm:MQE35_09705"/>
<name>A0A9E7D1U7_9FLAO</name>
<dbReference type="PANTHER" id="PTHR11910">
    <property type="entry name" value="ATP SYNTHASE DELTA CHAIN"/>
    <property type="match status" value="1"/>
</dbReference>
<dbReference type="GO" id="GO:0046933">
    <property type="term" value="F:proton-transporting ATP synthase activity, rotational mechanism"/>
    <property type="evidence" value="ECO:0007669"/>
    <property type="project" value="UniProtKB-UniRule"/>
</dbReference>
<evidence type="ECO:0000256" key="3">
    <source>
        <dbReference type="ARBA" id="ARBA00022781"/>
    </source>
</evidence>
<proteinExistence type="inferred from homology"/>
<gene>
    <name evidence="7 8" type="primary">atpH</name>
    <name evidence="8" type="ORF">MQE35_09705</name>
</gene>
<dbReference type="InterPro" id="IPR026015">
    <property type="entry name" value="ATP_synth_OSCP/delta_N_sf"/>
</dbReference>
<dbReference type="InterPro" id="IPR020781">
    <property type="entry name" value="ATPase_OSCP/d_CS"/>
</dbReference>
<keyword evidence="5 7" id="KW-0472">Membrane</keyword>
<evidence type="ECO:0000256" key="6">
    <source>
        <dbReference type="ARBA" id="ARBA00023310"/>
    </source>
</evidence>
<keyword evidence="2 7" id="KW-0813">Transport</keyword>
<dbReference type="NCBIfam" id="TIGR01145">
    <property type="entry name" value="ATP_synt_delta"/>
    <property type="match status" value="1"/>
</dbReference>
<evidence type="ECO:0000256" key="1">
    <source>
        <dbReference type="ARBA" id="ARBA00004370"/>
    </source>
</evidence>
<dbReference type="Proteomes" id="UP000831290">
    <property type="component" value="Chromosome"/>
</dbReference>
<keyword evidence="9" id="KW-1185">Reference proteome</keyword>
<keyword evidence="7" id="KW-1003">Cell membrane</keyword>
<evidence type="ECO:0000256" key="7">
    <source>
        <dbReference type="HAMAP-Rule" id="MF_01416"/>
    </source>
</evidence>
<comment type="similarity">
    <text evidence="7">Belongs to the ATPase delta chain family.</text>
</comment>
<dbReference type="SUPFAM" id="SSF47928">
    <property type="entry name" value="N-terminal domain of the delta subunit of the F1F0-ATP synthase"/>
    <property type="match status" value="1"/>
</dbReference>
<dbReference type="AlphaFoldDB" id="A0A9E7D1U7"/>
<dbReference type="Pfam" id="PF00213">
    <property type="entry name" value="OSCP"/>
    <property type="match status" value="1"/>
</dbReference>
<comment type="function">
    <text evidence="7">This protein is part of the stalk that links CF(0) to CF(1). It either transmits conformational changes from CF(0) to CF(1) or is implicated in proton conduction.</text>
</comment>
<dbReference type="PRINTS" id="PR00125">
    <property type="entry name" value="ATPASEDELTA"/>
</dbReference>
<sequence length="185" mass="20389">MAGARAAIRYAKAVLGFAQDQNLADQVNDEMKLIAKTVSENKELQTALKSPVIKTEVKKRSLKEIFSGMSPVSEGLINILSENKRLEILGETAEKYIILYDQLKGKEVAVVTTAVPLTADLEKKVLAKVKELTGNKVTVENKIDESIIGGFILRIGDLQYNASIANKLNNLKRELSNNLYVSQLN</sequence>
<evidence type="ECO:0000256" key="2">
    <source>
        <dbReference type="ARBA" id="ARBA00022448"/>
    </source>
</evidence>
<dbReference type="Gene3D" id="1.10.520.20">
    <property type="entry name" value="N-terminal domain of the delta subunit of the F1F0-ATP synthase"/>
    <property type="match status" value="1"/>
</dbReference>
<accession>A0A9E7D1U7</accession>
<dbReference type="PROSITE" id="PS00389">
    <property type="entry name" value="ATPASE_DELTA"/>
    <property type="match status" value="1"/>
</dbReference>
<keyword evidence="6 7" id="KW-0066">ATP synthesis</keyword>
<dbReference type="SUPFAM" id="SSF160527">
    <property type="entry name" value="V-type ATPase subunit E-like"/>
    <property type="match status" value="1"/>
</dbReference>
<organism evidence="8 9">
    <name type="scientific">Abyssalbus ytuae</name>
    <dbReference type="NCBI Taxonomy" id="2926907"/>
    <lineage>
        <taxon>Bacteria</taxon>
        <taxon>Pseudomonadati</taxon>
        <taxon>Bacteroidota</taxon>
        <taxon>Flavobacteriia</taxon>
        <taxon>Flavobacteriales</taxon>
        <taxon>Flavobacteriaceae</taxon>
        <taxon>Abyssalbus</taxon>
    </lineage>
</organism>